<feature type="region of interest" description="Disordered" evidence="11">
    <location>
        <begin position="1"/>
        <end position="30"/>
    </location>
</feature>
<dbReference type="SUPFAM" id="SSF56112">
    <property type="entry name" value="Protein kinase-like (PK-like)"/>
    <property type="match status" value="1"/>
</dbReference>
<dbReference type="FunFam" id="1.10.510.10:FF:000193">
    <property type="entry name" value="Serine/threonine-protein kinase CTR1"/>
    <property type="match status" value="1"/>
</dbReference>
<accession>A0AAN9SJV3</accession>
<evidence type="ECO:0000256" key="1">
    <source>
        <dbReference type="ARBA" id="ARBA00010507"/>
    </source>
</evidence>
<evidence type="ECO:0000256" key="8">
    <source>
        <dbReference type="ARBA" id="ARBA00047899"/>
    </source>
</evidence>
<feature type="compositionally biased region" description="Basic and acidic residues" evidence="11">
    <location>
        <begin position="184"/>
        <end position="197"/>
    </location>
</feature>
<evidence type="ECO:0000256" key="10">
    <source>
        <dbReference type="PROSITE-ProRule" id="PRU10141"/>
    </source>
</evidence>
<dbReference type="GO" id="GO:0010182">
    <property type="term" value="P:sugar mediated signaling pathway"/>
    <property type="evidence" value="ECO:0007669"/>
    <property type="project" value="UniProtKB-ARBA"/>
</dbReference>
<dbReference type="InterPro" id="IPR051681">
    <property type="entry name" value="Ser/Thr_Kinases-Pseudokinases"/>
</dbReference>
<feature type="compositionally biased region" description="Low complexity" evidence="11">
    <location>
        <begin position="122"/>
        <end position="140"/>
    </location>
</feature>
<dbReference type="InterPro" id="IPR000719">
    <property type="entry name" value="Prot_kinase_dom"/>
</dbReference>
<dbReference type="Pfam" id="PF14381">
    <property type="entry name" value="EDR1_CTR1_ARMC3_pept"/>
    <property type="match status" value="1"/>
</dbReference>
<reference evidence="13 14" key="1">
    <citation type="submission" date="2024-01" db="EMBL/GenBank/DDBJ databases">
        <title>The genomes of 5 underutilized Papilionoideae crops provide insights into root nodulation and disease resistanc.</title>
        <authorList>
            <person name="Jiang F."/>
        </authorList>
    </citation>
    <scope>NUCLEOTIDE SEQUENCE [LARGE SCALE GENOMIC DNA]</scope>
    <source>
        <strain evidence="13">DUOXIRENSHENG_FW03</strain>
        <tissue evidence="13">Leaves</tissue>
    </source>
</reference>
<organism evidence="13 14">
    <name type="scientific">Psophocarpus tetragonolobus</name>
    <name type="common">Winged bean</name>
    <name type="synonym">Dolichos tetragonolobus</name>
    <dbReference type="NCBI Taxonomy" id="3891"/>
    <lineage>
        <taxon>Eukaryota</taxon>
        <taxon>Viridiplantae</taxon>
        <taxon>Streptophyta</taxon>
        <taxon>Embryophyta</taxon>
        <taxon>Tracheophyta</taxon>
        <taxon>Spermatophyta</taxon>
        <taxon>Magnoliopsida</taxon>
        <taxon>eudicotyledons</taxon>
        <taxon>Gunneridae</taxon>
        <taxon>Pentapetalae</taxon>
        <taxon>rosids</taxon>
        <taxon>fabids</taxon>
        <taxon>Fabales</taxon>
        <taxon>Fabaceae</taxon>
        <taxon>Papilionoideae</taxon>
        <taxon>50 kb inversion clade</taxon>
        <taxon>NPAAA clade</taxon>
        <taxon>indigoferoid/millettioid clade</taxon>
        <taxon>Phaseoleae</taxon>
        <taxon>Psophocarpus</taxon>
    </lineage>
</organism>
<keyword evidence="4" id="KW-0808">Transferase</keyword>
<dbReference type="PROSITE" id="PS00107">
    <property type="entry name" value="PROTEIN_KINASE_ATP"/>
    <property type="match status" value="1"/>
</dbReference>
<evidence type="ECO:0000256" key="3">
    <source>
        <dbReference type="ARBA" id="ARBA00022527"/>
    </source>
</evidence>
<dbReference type="InterPro" id="IPR055164">
    <property type="entry name" value="EDR1/CTR1/ARMC3-like_pept-like"/>
</dbReference>
<evidence type="ECO:0000313" key="13">
    <source>
        <dbReference type="EMBL" id="KAK7398806.1"/>
    </source>
</evidence>
<name>A0AAN9SJV3_PSOTE</name>
<feature type="region of interest" description="Disordered" evidence="11">
    <location>
        <begin position="513"/>
        <end position="533"/>
    </location>
</feature>
<evidence type="ECO:0000313" key="14">
    <source>
        <dbReference type="Proteomes" id="UP001386955"/>
    </source>
</evidence>
<feature type="region of interest" description="Disordered" evidence="11">
    <location>
        <begin position="472"/>
        <end position="493"/>
    </location>
</feature>
<gene>
    <name evidence="13" type="ORF">VNO78_09979</name>
</gene>
<dbReference type="GO" id="GO:0004674">
    <property type="term" value="F:protein serine/threonine kinase activity"/>
    <property type="evidence" value="ECO:0007669"/>
    <property type="project" value="UniProtKB-KW"/>
</dbReference>
<comment type="catalytic activity">
    <reaction evidence="9">
        <text>L-seryl-[protein] + ATP = O-phospho-L-seryl-[protein] + ADP + H(+)</text>
        <dbReference type="Rhea" id="RHEA:17989"/>
        <dbReference type="Rhea" id="RHEA-COMP:9863"/>
        <dbReference type="Rhea" id="RHEA-COMP:11604"/>
        <dbReference type="ChEBI" id="CHEBI:15378"/>
        <dbReference type="ChEBI" id="CHEBI:29999"/>
        <dbReference type="ChEBI" id="CHEBI:30616"/>
        <dbReference type="ChEBI" id="CHEBI:83421"/>
        <dbReference type="ChEBI" id="CHEBI:456216"/>
        <dbReference type="EC" id="2.7.11.1"/>
    </reaction>
</comment>
<dbReference type="PANTHER" id="PTHR44329:SF268">
    <property type="entry name" value="MAP KINASE KINASE KINASE-LIKE PROTEIN"/>
    <property type="match status" value="1"/>
</dbReference>
<evidence type="ECO:0000256" key="5">
    <source>
        <dbReference type="ARBA" id="ARBA00022741"/>
    </source>
</evidence>
<proteinExistence type="inferred from homology"/>
<feature type="binding site" evidence="10">
    <location>
        <position position="867"/>
    </location>
    <ligand>
        <name>ATP</name>
        <dbReference type="ChEBI" id="CHEBI:30616"/>
    </ligand>
</feature>
<evidence type="ECO:0000256" key="4">
    <source>
        <dbReference type="ARBA" id="ARBA00022679"/>
    </source>
</evidence>
<keyword evidence="6" id="KW-0418">Kinase</keyword>
<dbReference type="CDD" id="cd13999">
    <property type="entry name" value="STKc_MAP3K-like"/>
    <property type="match status" value="1"/>
</dbReference>
<dbReference type="InterPro" id="IPR017441">
    <property type="entry name" value="Protein_kinase_ATP_BS"/>
</dbReference>
<evidence type="ECO:0000256" key="2">
    <source>
        <dbReference type="ARBA" id="ARBA00012513"/>
    </source>
</evidence>
<dbReference type="EMBL" id="JAYMYS010000003">
    <property type="protein sequence ID" value="KAK7398806.1"/>
    <property type="molecule type" value="Genomic_DNA"/>
</dbReference>
<feature type="region of interest" description="Disordered" evidence="11">
    <location>
        <begin position="117"/>
        <end position="201"/>
    </location>
</feature>
<comment type="caution">
    <text evidence="13">The sequence shown here is derived from an EMBL/GenBank/DDBJ whole genome shotgun (WGS) entry which is preliminary data.</text>
</comment>
<keyword evidence="3" id="KW-0723">Serine/threonine-protein kinase</keyword>
<evidence type="ECO:0000256" key="7">
    <source>
        <dbReference type="ARBA" id="ARBA00022840"/>
    </source>
</evidence>
<dbReference type="FunFam" id="3.30.200.20:FF:000060">
    <property type="entry name" value="Serine/threonine-protein kinase isoform 1"/>
    <property type="match status" value="1"/>
</dbReference>
<comment type="similarity">
    <text evidence="1">Belongs to the protein kinase superfamily. TKL Ser/Thr protein kinase family. RAF subfamily.</text>
</comment>
<evidence type="ECO:0000256" key="11">
    <source>
        <dbReference type="SAM" id="MobiDB-lite"/>
    </source>
</evidence>
<dbReference type="PANTHER" id="PTHR44329">
    <property type="entry name" value="SERINE/THREONINE-PROTEIN KINASE TNNI3K-RELATED"/>
    <property type="match status" value="1"/>
</dbReference>
<feature type="region of interest" description="Disordered" evidence="11">
    <location>
        <begin position="619"/>
        <end position="679"/>
    </location>
</feature>
<feature type="compositionally biased region" description="Basic and acidic residues" evidence="11">
    <location>
        <begin position="792"/>
        <end position="815"/>
    </location>
</feature>
<feature type="compositionally biased region" description="Low complexity" evidence="11">
    <location>
        <begin position="472"/>
        <end position="491"/>
    </location>
</feature>
<keyword evidence="14" id="KW-1185">Reference proteome</keyword>
<comment type="catalytic activity">
    <reaction evidence="8">
        <text>L-threonyl-[protein] + ATP = O-phospho-L-threonyl-[protein] + ADP + H(+)</text>
        <dbReference type="Rhea" id="RHEA:46608"/>
        <dbReference type="Rhea" id="RHEA-COMP:11060"/>
        <dbReference type="Rhea" id="RHEA-COMP:11605"/>
        <dbReference type="ChEBI" id="CHEBI:15378"/>
        <dbReference type="ChEBI" id="CHEBI:30013"/>
        <dbReference type="ChEBI" id="CHEBI:30616"/>
        <dbReference type="ChEBI" id="CHEBI:61977"/>
        <dbReference type="ChEBI" id="CHEBI:456216"/>
        <dbReference type="EC" id="2.7.11.1"/>
    </reaction>
</comment>
<dbReference type="Proteomes" id="UP001386955">
    <property type="component" value="Unassembled WGS sequence"/>
</dbReference>
<keyword evidence="7 10" id="KW-0067">ATP-binding</keyword>
<dbReference type="InterPro" id="IPR011009">
    <property type="entry name" value="Kinase-like_dom_sf"/>
</dbReference>
<feature type="compositionally biased region" description="Basic and acidic residues" evidence="11">
    <location>
        <begin position="519"/>
        <end position="533"/>
    </location>
</feature>
<feature type="domain" description="Protein kinase" evidence="12">
    <location>
        <begin position="839"/>
        <end position="1095"/>
    </location>
</feature>
<feature type="region of interest" description="Disordered" evidence="11">
    <location>
        <begin position="771"/>
        <end position="822"/>
    </location>
</feature>
<dbReference type="Gene3D" id="3.30.200.20">
    <property type="entry name" value="Phosphorylase Kinase, domain 1"/>
    <property type="match status" value="1"/>
</dbReference>
<dbReference type="InterPro" id="IPR001245">
    <property type="entry name" value="Ser-Thr/Tyr_kinase_cat_dom"/>
</dbReference>
<protein>
    <recommendedName>
        <fullName evidence="2">non-specific serine/threonine protein kinase</fullName>
        <ecNumber evidence="2">2.7.11.1</ecNumber>
    </recommendedName>
</protein>
<dbReference type="SMART" id="SM00220">
    <property type="entry name" value="S_TKc"/>
    <property type="match status" value="1"/>
</dbReference>
<dbReference type="PROSITE" id="PS50011">
    <property type="entry name" value="PROTEIN_KINASE_DOM"/>
    <property type="match status" value="1"/>
</dbReference>
<evidence type="ECO:0000256" key="6">
    <source>
        <dbReference type="ARBA" id="ARBA00022777"/>
    </source>
</evidence>
<dbReference type="GO" id="GO:0006950">
    <property type="term" value="P:response to stress"/>
    <property type="evidence" value="ECO:0007669"/>
    <property type="project" value="UniProtKB-ARBA"/>
</dbReference>
<evidence type="ECO:0000259" key="12">
    <source>
        <dbReference type="PROSITE" id="PS50011"/>
    </source>
</evidence>
<dbReference type="Pfam" id="PF07714">
    <property type="entry name" value="PK_Tyr_Ser-Thr"/>
    <property type="match status" value="1"/>
</dbReference>
<dbReference type="InterPro" id="IPR008271">
    <property type="entry name" value="Ser/Thr_kinase_AS"/>
</dbReference>
<evidence type="ECO:0000256" key="9">
    <source>
        <dbReference type="ARBA" id="ARBA00048679"/>
    </source>
</evidence>
<dbReference type="EC" id="2.7.11.1" evidence="2"/>
<keyword evidence="5 10" id="KW-0547">Nucleotide-binding</keyword>
<dbReference type="GO" id="GO:0005524">
    <property type="term" value="F:ATP binding"/>
    <property type="evidence" value="ECO:0007669"/>
    <property type="project" value="UniProtKB-UniRule"/>
</dbReference>
<sequence>MPFLSSSPLLFGIPQSTHKHRDKEEEEEERENKFVVFKQRSILSPYAGSLILVSLLPKGGEWYQTSVCVSFGIFHSCLLNRRLLQFNSTIWIALIWKAYMKNILKKLHIMSNQSEDAQGATSSKSNKSSDGSSSSTAPKKLSTWLHSVSNRQSPSPPSPNLARGERMEPSDSVSSGGLDIVSDSARRDSESSTSRDPEVEEEYQIQLALELSAKEDPEAVQIEAVKQISLGSCDPDNTPAEVVAYRYWNYNALGYDDKISDGFYDLYGILTESTSARMPSLVDLQGTPTSDDVTWEAVLVNRAADSNLLKLEQKAIEMAVNSRKDIEVVVDSYLVHKLAIIVSDYMGGSVEDPESMSRAWRSLSYSLKATLGSMVLPLGSLTIGLARHRALLFKVLADSLGIPCRLVKGLQYIGSDDVAMNFVKIDDGREYIVDLMAAPGTLIPSDATGSRVECDESSFAASTSSRELDSSHIASFSSGAGSSSEEASDSGTLEKENKLKHFAIAGKESDLSGLAMGAEESRKPSNESKNTSYEEKIIVRESPSRPSYPYMHGRSPSWTEGISSPAMRRMKVKDVSQYMIDAAKENPNLAQKLHDVLLESGVVAPPNLFSEIYHGQLGTPPTEANFSTEQKDENKQGSVQQHQETKNDDNIVPARFLPPLPHHRVHRKPTPTTNSQLEHFKPVDGLGIGLSLDIGEAAGQLIPSQAEATQVKYGKNVPVAAAAAAAAAVVASSMVVAVTKSNADSNLEIPVAAAATATAAAVVATTAAVSKQYEHSSRSDGDTEGAGYEPKGSGDGEHNAVGENTEGERKSDRSVSNDSTISDSALDDVAEYDIPWEEITMGERIGLGSYGEVYRGEWHGTEVAVKKFLYQDISGELLEEFKSEVQIMKRLRHPNVVLFMGAVTRPPNLSIVSEFLPRGSLYRLIHRPNNQLDERRRLRMALDAARGMNYLHNCTPVIVHRDLKSPNLLVDKNWVVKVCDFGLSRMKHSTFLSSRSTAGTAEWMAPEVLRNELSDEKCDVFSYGVILWELSTLQQPWGGMNPMQVVGAVGFQHRRLDIPDDVDPTIADIIRQCWQTDPKLRPTFTEIMAALKPLQKPITASQVHRLSAQSSRVAEDPAG</sequence>
<dbReference type="Gene3D" id="1.10.510.10">
    <property type="entry name" value="Transferase(Phosphotransferase) domain 1"/>
    <property type="match status" value="1"/>
</dbReference>
<dbReference type="PRINTS" id="PR00109">
    <property type="entry name" value="TYRKINASE"/>
</dbReference>
<dbReference type="AlphaFoldDB" id="A0AAN9SJV3"/>
<feature type="compositionally biased region" description="Basic and acidic residues" evidence="11">
    <location>
        <begin position="772"/>
        <end position="781"/>
    </location>
</feature>
<dbReference type="PROSITE" id="PS00108">
    <property type="entry name" value="PROTEIN_KINASE_ST"/>
    <property type="match status" value="1"/>
</dbReference>